<dbReference type="Pfam" id="PF00651">
    <property type="entry name" value="BTB"/>
    <property type="match status" value="1"/>
</dbReference>
<evidence type="ECO:0000259" key="1">
    <source>
        <dbReference type="PROSITE" id="PS50097"/>
    </source>
</evidence>
<dbReference type="Gene3D" id="3.30.710.10">
    <property type="entry name" value="Potassium Channel Kv1.1, Chain A"/>
    <property type="match status" value="1"/>
</dbReference>
<dbReference type="OrthoDB" id="3223751at2759"/>
<dbReference type="SUPFAM" id="SSF54695">
    <property type="entry name" value="POZ domain"/>
    <property type="match status" value="1"/>
</dbReference>
<keyword evidence="3" id="KW-1185">Reference proteome</keyword>
<organism evidence="2 3">
    <name type="scientific">Rhodocollybia butyracea</name>
    <dbReference type="NCBI Taxonomy" id="206335"/>
    <lineage>
        <taxon>Eukaryota</taxon>
        <taxon>Fungi</taxon>
        <taxon>Dikarya</taxon>
        <taxon>Basidiomycota</taxon>
        <taxon>Agaricomycotina</taxon>
        <taxon>Agaricomycetes</taxon>
        <taxon>Agaricomycetidae</taxon>
        <taxon>Agaricales</taxon>
        <taxon>Marasmiineae</taxon>
        <taxon>Omphalotaceae</taxon>
        <taxon>Rhodocollybia</taxon>
    </lineage>
</organism>
<dbReference type="EMBL" id="JADNRY010000001">
    <property type="protein sequence ID" value="KAF9078461.1"/>
    <property type="molecule type" value="Genomic_DNA"/>
</dbReference>
<dbReference type="InterPro" id="IPR011333">
    <property type="entry name" value="SKP1/BTB/POZ_sf"/>
</dbReference>
<name>A0A9P5QAI5_9AGAR</name>
<dbReference type="PROSITE" id="PS50097">
    <property type="entry name" value="BTB"/>
    <property type="match status" value="1"/>
</dbReference>
<feature type="domain" description="BTB" evidence="1">
    <location>
        <begin position="82"/>
        <end position="148"/>
    </location>
</feature>
<proteinExistence type="predicted"/>
<reference evidence="2" key="1">
    <citation type="submission" date="2020-11" db="EMBL/GenBank/DDBJ databases">
        <authorList>
            <consortium name="DOE Joint Genome Institute"/>
            <person name="Ahrendt S."/>
            <person name="Riley R."/>
            <person name="Andreopoulos W."/>
            <person name="Labutti K."/>
            <person name="Pangilinan J."/>
            <person name="Ruiz-Duenas F.J."/>
            <person name="Barrasa J.M."/>
            <person name="Sanchez-Garcia M."/>
            <person name="Camarero S."/>
            <person name="Miyauchi S."/>
            <person name="Serrano A."/>
            <person name="Linde D."/>
            <person name="Babiker R."/>
            <person name="Drula E."/>
            <person name="Ayuso-Fernandez I."/>
            <person name="Pacheco R."/>
            <person name="Padilla G."/>
            <person name="Ferreira P."/>
            <person name="Barriuso J."/>
            <person name="Kellner H."/>
            <person name="Castanera R."/>
            <person name="Alfaro M."/>
            <person name="Ramirez L."/>
            <person name="Pisabarro A.G."/>
            <person name="Kuo A."/>
            <person name="Tritt A."/>
            <person name="Lipzen A."/>
            <person name="He G."/>
            <person name="Yan M."/>
            <person name="Ng V."/>
            <person name="Cullen D."/>
            <person name="Martin F."/>
            <person name="Rosso M.-N."/>
            <person name="Henrissat B."/>
            <person name="Hibbett D."/>
            <person name="Martinez A.T."/>
            <person name="Grigoriev I.V."/>
        </authorList>
    </citation>
    <scope>NUCLEOTIDE SEQUENCE</scope>
    <source>
        <strain evidence="2">AH 40177</strain>
    </source>
</reference>
<dbReference type="CDD" id="cd18186">
    <property type="entry name" value="BTB_POZ_ZBTB_KLHL-like"/>
    <property type="match status" value="1"/>
</dbReference>
<dbReference type="Proteomes" id="UP000772434">
    <property type="component" value="Unassembled WGS sequence"/>
</dbReference>
<evidence type="ECO:0000313" key="2">
    <source>
        <dbReference type="EMBL" id="KAF9078461.1"/>
    </source>
</evidence>
<dbReference type="InterPro" id="IPR000210">
    <property type="entry name" value="BTB/POZ_dom"/>
</dbReference>
<dbReference type="SMART" id="SM00225">
    <property type="entry name" value="BTB"/>
    <property type="match status" value="1"/>
</dbReference>
<evidence type="ECO:0000313" key="3">
    <source>
        <dbReference type="Proteomes" id="UP000772434"/>
    </source>
</evidence>
<accession>A0A9P5QAI5</accession>
<dbReference type="AlphaFoldDB" id="A0A9P5QAI5"/>
<comment type="caution">
    <text evidence="2">The sequence shown here is derived from an EMBL/GenBank/DDBJ whole genome shotgun (WGS) entry which is preliminary data.</text>
</comment>
<protein>
    <recommendedName>
        <fullName evidence="1">BTB domain-containing protein</fullName>
    </recommendedName>
</protein>
<gene>
    <name evidence="2" type="ORF">BDP27DRAFT_1412446</name>
</gene>
<sequence length="289" mass="32521">MFSDIDSPTVTFGFNRGYSRTVSPNPFYYPNIVGPPTLALESMQPERGHKPSTAGSTMLPSINTKIAPGSLFTEYYFDHPMPVVLISVQGRLFKVLRYFLERDSEFLRGVLSTMQEAQTRPLEIEGVSIREFKSLLDFFYRGMYRSSADAVPVSEWIDLLAAASVLKFEKAKEHAINAIDKASEGPDAVEMIFLAEKYGIERWLRPAYISLCKRKEPLQLNEAETIGMEKTVKLIQAREEFLKETLCIRTVSPLPSPYPWPSRSPLPAIDEAGKIVDRVLFASAAVADR</sequence>